<proteinExistence type="predicted"/>
<feature type="compositionally biased region" description="Basic and acidic residues" evidence="1">
    <location>
        <begin position="1"/>
        <end position="12"/>
    </location>
</feature>
<evidence type="ECO:0000256" key="1">
    <source>
        <dbReference type="SAM" id="MobiDB-lite"/>
    </source>
</evidence>
<organism evidence="4 5">
    <name type="scientific">Haloarcula hispanica</name>
    <dbReference type="NCBI Taxonomy" id="51589"/>
    <lineage>
        <taxon>Archaea</taxon>
        <taxon>Methanobacteriati</taxon>
        <taxon>Methanobacteriota</taxon>
        <taxon>Stenosarchaea group</taxon>
        <taxon>Halobacteria</taxon>
        <taxon>Halobacteriales</taxon>
        <taxon>Haloarculaceae</taxon>
        <taxon>Haloarcula</taxon>
    </lineage>
</organism>
<feature type="transmembrane region" description="Helical" evidence="2">
    <location>
        <begin position="144"/>
        <end position="170"/>
    </location>
</feature>
<dbReference type="AlphaFoldDB" id="A0A482TDU9"/>
<dbReference type="Pfam" id="PF25913">
    <property type="entry name" value="DUF7965"/>
    <property type="match status" value="1"/>
</dbReference>
<dbReference type="InterPro" id="IPR058271">
    <property type="entry name" value="DUF7965"/>
</dbReference>
<gene>
    <name evidence="4" type="ORF">ELS20_09875</name>
</gene>
<sequence>MAEDQRERRAESEIATGTETEPAHTAERADARRVSLVTWTLATFDTALFVLLGVLAAHASGGLADLLAGLNTLVGVAVFCYLWALFVLAVRWVHGRVSLDSAGVSTLVLHGVAAGCATGVAFLLGLFAVALVPTIQSGGVRLQAVLLVLLIGAGVAAVVGGVVGLVASLLDGAVYRLAGYFLPEAENEQVTEPRRR</sequence>
<reference evidence="4 5" key="1">
    <citation type="submission" date="2018-12" db="EMBL/GenBank/DDBJ databases">
        <title>Draft genome sequence of Haloarcula hispinica strain 18.1, an halophilic archaeon isolated from Chott El Jerid of Southern Tunisia.</title>
        <authorList>
            <person name="Najjari A."/>
            <person name="Ben Dhia O."/>
            <person name="Ferjani R."/>
            <person name="Mahjoubi M."/>
            <person name="Sghaier H."/>
            <person name="Elshahed M."/>
            <person name="Ouzari H.I."/>
            <person name="Cherid A."/>
            <person name="Youssef N."/>
        </authorList>
    </citation>
    <scope>NUCLEOTIDE SEQUENCE [LARGE SCALE GENOMIC DNA]</scope>
    <source>
        <strain evidence="4 5">18.1</strain>
    </source>
</reference>
<evidence type="ECO:0000256" key="2">
    <source>
        <dbReference type="SAM" id="Phobius"/>
    </source>
</evidence>
<feature type="transmembrane region" description="Helical" evidence="2">
    <location>
        <begin position="102"/>
        <end position="132"/>
    </location>
</feature>
<dbReference type="RefSeq" id="WP_129755556.1">
    <property type="nucleotide sequence ID" value="NZ_JAFKAA010000002.1"/>
</dbReference>
<comment type="caution">
    <text evidence="4">The sequence shown here is derived from an EMBL/GenBank/DDBJ whole genome shotgun (WGS) entry which is preliminary data.</text>
</comment>
<accession>A0A482TDU9</accession>
<dbReference type="Proteomes" id="UP000293535">
    <property type="component" value="Unassembled WGS sequence"/>
</dbReference>
<evidence type="ECO:0000313" key="4">
    <source>
        <dbReference type="EMBL" id="RYJ10269.1"/>
    </source>
</evidence>
<name>A0A482TDU9_HALHI</name>
<feature type="transmembrane region" description="Helical" evidence="2">
    <location>
        <begin position="66"/>
        <end position="90"/>
    </location>
</feature>
<feature type="domain" description="DUF7965" evidence="3">
    <location>
        <begin position="35"/>
        <end position="188"/>
    </location>
</feature>
<keyword evidence="2" id="KW-0472">Membrane</keyword>
<feature type="transmembrane region" description="Helical" evidence="2">
    <location>
        <begin position="36"/>
        <end position="60"/>
    </location>
</feature>
<feature type="region of interest" description="Disordered" evidence="1">
    <location>
        <begin position="1"/>
        <end position="25"/>
    </location>
</feature>
<evidence type="ECO:0000313" key="5">
    <source>
        <dbReference type="Proteomes" id="UP000293535"/>
    </source>
</evidence>
<keyword evidence="2" id="KW-1133">Transmembrane helix</keyword>
<dbReference type="EMBL" id="RZIG01000002">
    <property type="protein sequence ID" value="RYJ10269.1"/>
    <property type="molecule type" value="Genomic_DNA"/>
</dbReference>
<protein>
    <recommendedName>
        <fullName evidence="3">DUF7965 domain-containing protein</fullName>
    </recommendedName>
</protein>
<keyword evidence="2" id="KW-0812">Transmembrane</keyword>
<evidence type="ECO:0000259" key="3">
    <source>
        <dbReference type="Pfam" id="PF25913"/>
    </source>
</evidence>